<evidence type="ECO:0000313" key="2">
    <source>
        <dbReference type="EMBL" id="KAF9741155.1"/>
    </source>
</evidence>
<feature type="compositionally biased region" description="Basic and acidic residues" evidence="1">
    <location>
        <begin position="151"/>
        <end position="160"/>
    </location>
</feature>
<dbReference type="EMBL" id="WJXW01000001">
    <property type="protein sequence ID" value="KAF9741155.1"/>
    <property type="molecule type" value="Genomic_DNA"/>
</dbReference>
<dbReference type="OrthoDB" id="3798345at2759"/>
<name>A0A9P6GV77_9PLEO</name>
<protein>
    <submittedName>
        <fullName evidence="2">Uncharacterized protein</fullName>
    </submittedName>
</protein>
<comment type="caution">
    <text evidence="2">The sequence shown here is derived from an EMBL/GenBank/DDBJ whole genome shotgun (WGS) entry which is preliminary data.</text>
</comment>
<reference evidence="2" key="1">
    <citation type="journal article" date="2020" name="Mol. Plant Microbe Interact.">
        <title>Genome Sequence of the Biocontrol Agent Coniothyrium minitans strain Conio (IMI 134523).</title>
        <authorList>
            <person name="Patel D."/>
            <person name="Shittu T.A."/>
            <person name="Baroncelli R."/>
            <person name="Muthumeenakshi S."/>
            <person name="Osborne T.H."/>
            <person name="Janganan T.K."/>
            <person name="Sreenivasaprasad S."/>
        </authorList>
    </citation>
    <scope>NUCLEOTIDE SEQUENCE</scope>
    <source>
        <strain evidence="2">Conio</strain>
    </source>
</reference>
<dbReference type="Proteomes" id="UP000756921">
    <property type="component" value="Unassembled WGS sequence"/>
</dbReference>
<feature type="compositionally biased region" description="Basic and acidic residues" evidence="1">
    <location>
        <begin position="179"/>
        <end position="188"/>
    </location>
</feature>
<feature type="compositionally biased region" description="Pro residues" evidence="1">
    <location>
        <begin position="130"/>
        <end position="139"/>
    </location>
</feature>
<evidence type="ECO:0000313" key="3">
    <source>
        <dbReference type="Proteomes" id="UP000756921"/>
    </source>
</evidence>
<accession>A0A9P6GV77</accession>
<evidence type="ECO:0000256" key="1">
    <source>
        <dbReference type="SAM" id="MobiDB-lite"/>
    </source>
</evidence>
<organism evidence="2 3">
    <name type="scientific">Paraphaeosphaeria minitans</name>
    <dbReference type="NCBI Taxonomy" id="565426"/>
    <lineage>
        <taxon>Eukaryota</taxon>
        <taxon>Fungi</taxon>
        <taxon>Dikarya</taxon>
        <taxon>Ascomycota</taxon>
        <taxon>Pezizomycotina</taxon>
        <taxon>Dothideomycetes</taxon>
        <taxon>Pleosporomycetidae</taxon>
        <taxon>Pleosporales</taxon>
        <taxon>Massarineae</taxon>
        <taxon>Didymosphaeriaceae</taxon>
        <taxon>Paraphaeosphaeria</taxon>
    </lineage>
</organism>
<proteinExistence type="predicted"/>
<dbReference type="AlphaFoldDB" id="A0A9P6GV77"/>
<keyword evidence="3" id="KW-1185">Reference proteome</keyword>
<gene>
    <name evidence="2" type="ORF">PMIN01_00694</name>
</gene>
<sequence length="188" mass="20650">MVQPSHPQGSDPLATRIDIWPYIHKICSYLALEKAILYRKHMQLFEDGAIDEATLWSKTYDVGIFDYDLHTELTHVKLVVMINKANDKVQAPAAAEPTVSGIAPVRNSPERADIPALALSPRGRTLIELPLPPPSPPMADIPAKTSIPEPTSEKPIKKNASESVLTKGKRSTQGPKSSHGVEYHEDSD</sequence>
<feature type="region of interest" description="Disordered" evidence="1">
    <location>
        <begin position="128"/>
        <end position="188"/>
    </location>
</feature>